<sequence length="421" mass="47930">MDTFGIARRTGIGRVTTTLAAERASVCLLWDARSTRGHDEHGDWRQTRPCMRRTLRTPRAIARIHPAEPGDLARVDRVDRSLYKPSLGILRTLPGELRHRFPYQIRRERQPSRQSEPSRQPSGEPSPPHSPSRQPSPADEEPTETTGTDSTVVEPPARRRGRPPVSASISAEQVAETVRANLGQAPLHPHDLLSLVPQGQTLKRRQALANASRHRTGPGDWDTPSSRTPTLRAFARQHETICRFRQTAGVHSLVYKTLIKLFDVSFARRWHACCQHDDRFATRFYQQLPRLPDADQATVFKTHKKAIRDQVTRKQQPHVTARNRLLRLFARVLRAHRFIDPSWDYDILYNTANGPVAMRTATAYYDAFAAETDVETRKTLYMHAEAAVIAFADSIMDKENLETVRGQLWELRVHAAFAFMT</sequence>
<dbReference type="OrthoDB" id="10609277at2759"/>
<dbReference type="EMBL" id="VDMD01000010">
    <property type="protein sequence ID" value="TRM63127.1"/>
    <property type="molecule type" value="Genomic_DNA"/>
</dbReference>
<gene>
    <name evidence="2" type="ORF">BD626DRAFT_495579</name>
</gene>
<reference evidence="2 3" key="1">
    <citation type="journal article" date="2019" name="New Phytol.">
        <title>Comparative genomics reveals unique wood-decay strategies and fruiting body development in the Schizophyllaceae.</title>
        <authorList>
            <person name="Almasi E."/>
            <person name="Sahu N."/>
            <person name="Krizsan K."/>
            <person name="Balint B."/>
            <person name="Kovacs G.M."/>
            <person name="Kiss B."/>
            <person name="Cseklye J."/>
            <person name="Drula E."/>
            <person name="Henrissat B."/>
            <person name="Nagy I."/>
            <person name="Chovatia M."/>
            <person name="Adam C."/>
            <person name="LaButti K."/>
            <person name="Lipzen A."/>
            <person name="Riley R."/>
            <person name="Grigoriev I.V."/>
            <person name="Nagy L.G."/>
        </authorList>
    </citation>
    <scope>NUCLEOTIDE SEQUENCE [LARGE SCALE GENOMIC DNA]</scope>
    <source>
        <strain evidence="2 3">NL-1724</strain>
    </source>
</reference>
<protein>
    <submittedName>
        <fullName evidence="2">Uncharacterized protein</fullName>
    </submittedName>
</protein>
<feature type="compositionally biased region" description="Low complexity" evidence="1">
    <location>
        <begin position="112"/>
        <end position="123"/>
    </location>
</feature>
<organism evidence="2 3">
    <name type="scientific">Schizophyllum amplum</name>
    <dbReference type="NCBI Taxonomy" id="97359"/>
    <lineage>
        <taxon>Eukaryota</taxon>
        <taxon>Fungi</taxon>
        <taxon>Dikarya</taxon>
        <taxon>Basidiomycota</taxon>
        <taxon>Agaricomycotina</taxon>
        <taxon>Agaricomycetes</taxon>
        <taxon>Agaricomycetidae</taxon>
        <taxon>Agaricales</taxon>
        <taxon>Schizophyllaceae</taxon>
        <taxon>Schizophyllum</taxon>
    </lineage>
</organism>
<dbReference type="AlphaFoldDB" id="A0A550CEB1"/>
<feature type="region of interest" description="Disordered" evidence="1">
    <location>
        <begin position="102"/>
        <end position="172"/>
    </location>
</feature>
<accession>A0A550CEB1</accession>
<name>A0A550CEB1_9AGAR</name>
<evidence type="ECO:0000313" key="2">
    <source>
        <dbReference type="EMBL" id="TRM63127.1"/>
    </source>
</evidence>
<evidence type="ECO:0000256" key="1">
    <source>
        <dbReference type="SAM" id="MobiDB-lite"/>
    </source>
</evidence>
<comment type="caution">
    <text evidence="2">The sequence shown here is derived from an EMBL/GenBank/DDBJ whole genome shotgun (WGS) entry which is preliminary data.</text>
</comment>
<evidence type="ECO:0000313" key="3">
    <source>
        <dbReference type="Proteomes" id="UP000320762"/>
    </source>
</evidence>
<proteinExistence type="predicted"/>
<dbReference type="Proteomes" id="UP000320762">
    <property type="component" value="Unassembled WGS sequence"/>
</dbReference>
<keyword evidence="3" id="KW-1185">Reference proteome</keyword>